<dbReference type="OrthoDB" id="9814256at2"/>
<dbReference type="KEGG" id="lfp:Y981_11685"/>
<evidence type="ECO:0000256" key="6">
    <source>
        <dbReference type="ARBA" id="ARBA00022592"/>
    </source>
</evidence>
<dbReference type="GO" id="GO:0030643">
    <property type="term" value="P:intracellular phosphate ion homeostasis"/>
    <property type="evidence" value="ECO:0007669"/>
    <property type="project" value="InterPro"/>
</dbReference>
<evidence type="ECO:0000256" key="4">
    <source>
        <dbReference type="ARBA" id="ARBA00022448"/>
    </source>
</evidence>
<dbReference type="Pfam" id="PF01895">
    <property type="entry name" value="PhoU"/>
    <property type="match status" value="2"/>
</dbReference>
<accession>A0A059XVL6</accession>
<comment type="similarity">
    <text evidence="2 8">Belongs to the PhoU family.</text>
</comment>
<keyword evidence="5 8" id="KW-0963">Cytoplasm</keyword>
<feature type="domain" description="PhoU" evidence="9">
    <location>
        <begin position="17"/>
        <end position="104"/>
    </location>
</feature>
<dbReference type="AlphaFoldDB" id="A0A059XVL6"/>
<dbReference type="InterPro" id="IPR026022">
    <property type="entry name" value="PhoU_dom"/>
</dbReference>
<dbReference type="GO" id="GO:0006817">
    <property type="term" value="P:phosphate ion transport"/>
    <property type="evidence" value="ECO:0007669"/>
    <property type="project" value="UniProtKB-KW"/>
</dbReference>
<evidence type="ECO:0000256" key="1">
    <source>
        <dbReference type="ARBA" id="ARBA00004496"/>
    </source>
</evidence>
<dbReference type="SUPFAM" id="SSF109755">
    <property type="entry name" value="PhoU-like"/>
    <property type="match status" value="1"/>
</dbReference>
<dbReference type="InterPro" id="IPR028366">
    <property type="entry name" value="PhoU"/>
</dbReference>
<evidence type="ECO:0000313" key="10">
    <source>
        <dbReference type="EMBL" id="AIA31155.1"/>
    </source>
</evidence>
<evidence type="ECO:0000256" key="5">
    <source>
        <dbReference type="ARBA" id="ARBA00022490"/>
    </source>
</evidence>
<evidence type="ECO:0000256" key="2">
    <source>
        <dbReference type="ARBA" id="ARBA00008107"/>
    </source>
</evidence>
<dbReference type="PANTHER" id="PTHR42930:SF3">
    <property type="entry name" value="PHOSPHATE-SPECIFIC TRANSPORT SYSTEM ACCESSORY PROTEIN PHOU"/>
    <property type="match status" value="1"/>
</dbReference>
<dbReference type="EMBL" id="CP007243">
    <property type="protein sequence ID" value="AIA31155.1"/>
    <property type="molecule type" value="Genomic_DNA"/>
</dbReference>
<comment type="subcellular location">
    <subcellularLocation>
        <location evidence="1 8">Cytoplasm</location>
    </subcellularLocation>
</comment>
<organism evidence="10 11">
    <name type="scientific">Leptospirillum ferriphilum YSK</name>
    <dbReference type="NCBI Taxonomy" id="1441628"/>
    <lineage>
        <taxon>Bacteria</taxon>
        <taxon>Pseudomonadati</taxon>
        <taxon>Nitrospirota</taxon>
        <taxon>Nitrospiria</taxon>
        <taxon>Nitrospirales</taxon>
        <taxon>Nitrospiraceae</taxon>
        <taxon>Leptospirillum</taxon>
    </lineage>
</organism>
<evidence type="ECO:0000256" key="7">
    <source>
        <dbReference type="ARBA" id="ARBA00056181"/>
    </source>
</evidence>
<dbReference type="Gene3D" id="1.20.58.220">
    <property type="entry name" value="Phosphate transport system protein phou homolog 2, domain 2"/>
    <property type="match status" value="1"/>
</dbReference>
<keyword evidence="11" id="KW-1185">Reference proteome</keyword>
<dbReference type="InterPro" id="IPR038078">
    <property type="entry name" value="PhoU-like_sf"/>
</dbReference>
<dbReference type="GO" id="GO:0005737">
    <property type="term" value="C:cytoplasm"/>
    <property type="evidence" value="ECO:0007669"/>
    <property type="project" value="UniProtKB-SubCell"/>
</dbReference>
<evidence type="ECO:0000313" key="11">
    <source>
        <dbReference type="Proteomes" id="UP000027059"/>
    </source>
</evidence>
<dbReference type="FunFam" id="1.20.58.220:FF:000004">
    <property type="entry name" value="Phosphate-specific transport system accessory protein PhoU"/>
    <property type="match status" value="1"/>
</dbReference>
<sequence>MNRHFDVELQGLKERVTAMGHMVEEQLDGAMKALTDRDVEKAKGIIARDHQVNAMEVGIDEDCIRMIALHQPEARDLRFIITAMKIITDLERMSDLAANVCERVVELKDEPPVTIPAAIYSMAEIGRDMLRKALDAFVMKNTSEALAVCQEDERVNVIYRDLVRSMVQEVSRDPGKTSPVIRLLFVGRSLERFADHATNVAEIIVYLVEGKVIRHIV</sequence>
<evidence type="ECO:0000259" key="9">
    <source>
        <dbReference type="Pfam" id="PF01895"/>
    </source>
</evidence>
<feature type="domain" description="PhoU" evidence="9">
    <location>
        <begin position="120"/>
        <end position="204"/>
    </location>
</feature>
<evidence type="ECO:0000256" key="3">
    <source>
        <dbReference type="ARBA" id="ARBA00011738"/>
    </source>
</evidence>
<keyword evidence="6 8" id="KW-0592">Phosphate transport</keyword>
<reference evidence="11" key="1">
    <citation type="submission" date="2014-02" db="EMBL/GenBank/DDBJ databases">
        <title>Complete genome sequence and comparative genomic analysis of the nitrogen-fixing bacterium Leptospirillum ferriphilum YSK.</title>
        <authorList>
            <person name="Guo X."/>
            <person name="Yin H."/>
            <person name="Liang Y."/>
            <person name="Hu Q."/>
            <person name="Ma L."/>
            <person name="Xiao Y."/>
            <person name="Zhang X."/>
            <person name="Qiu G."/>
            <person name="Liu X."/>
        </authorList>
    </citation>
    <scope>NUCLEOTIDE SEQUENCE [LARGE SCALE GENOMIC DNA]</scope>
    <source>
        <strain evidence="11">YSK</strain>
    </source>
</reference>
<dbReference type="GO" id="GO:0045936">
    <property type="term" value="P:negative regulation of phosphate metabolic process"/>
    <property type="evidence" value="ECO:0007669"/>
    <property type="project" value="InterPro"/>
</dbReference>
<dbReference type="Proteomes" id="UP000027059">
    <property type="component" value="Chromosome"/>
</dbReference>
<protein>
    <recommendedName>
        <fullName evidence="8">Phosphate-specific transport system accessory protein PhoU</fullName>
    </recommendedName>
</protein>
<reference evidence="10 11" key="2">
    <citation type="journal article" date="2015" name="Biomed. Res. Int.">
        <title>Effects of Arsenite Resistance on the Growth and Functional Gene Expression of Leptospirillum ferriphilum and Acidithiobacillus thiooxidans in Pure Culture and Coculture.</title>
        <authorList>
            <person name="Jiang H."/>
            <person name="Liang Y."/>
            <person name="Yin H."/>
            <person name="Xiao Y."/>
            <person name="Guo X."/>
            <person name="Xu Y."/>
            <person name="Hu Q."/>
            <person name="Liu H."/>
            <person name="Liu X."/>
        </authorList>
    </citation>
    <scope>NUCLEOTIDE SEQUENCE [LARGE SCALE GENOMIC DNA]</scope>
    <source>
        <strain evidence="10 11">YSK</strain>
    </source>
</reference>
<name>A0A059XVL6_9BACT</name>
<evidence type="ECO:0000256" key="8">
    <source>
        <dbReference type="PIRNR" id="PIRNR003107"/>
    </source>
</evidence>
<dbReference type="PIRSF" id="PIRSF003107">
    <property type="entry name" value="PhoU"/>
    <property type="match status" value="1"/>
</dbReference>
<dbReference type="HOGENOM" id="CLU_078518_3_0_0"/>
<proteinExistence type="inferred from homology"/>
<comment type="function">
    <text evidence="7 8">Plays a role in the regulation of phosphate uptake.</text>
</comment>
<dbReference type="PANTHER" id="PTHR42930">
    <property type="entry name" value="PHOSPHATE-SPECIFIC TRANSPORT SYSTEM ACCESSORY PROTEIN PHOU"/>
    <property type="match status" value="1"/>
</dbReference>
<dbReference type="RefSeq" id="WP_014961944.1">
    <property type="nucleotide sequence ID" value="NZ_CP007243.1"/>
</dbReference>
<gene>
    <name evidence="10" type="ORF">Y981_11685</name>
</gene>
<keyword evidence="4 8" id="KW-0813">Transport</keyword>
<comment type="subunit">
    <text evidence="3 8">Homodimer.</text>
</comment>
<dbReference type="NCBIfam" id="TIGR02135">
    <property type="entry name" value="phoU_full"/>
    <property type="match status" value="1"/>
</dbReference>